<dbReference type="eggNOG" id="ENOG502RIE8">
    <property type="taxonomic scope" value="Eukaryota"/>
</dbReference>
<evidence type="ECO:0000256" key="1">
    <source>
        <dbReference type="SAM" id="MobiDB-lite"/>
    </source>
</evidence>
<accession>Q4DBS8</accession>
<dbReference type="KEGG" id="tcr:509537.50"/>
<organism evidence="2 3">
    <name type="scientific">Trypanosoma cruzi (strain CL Brener)</name>
    <dbReference type="NCBI Taxonomy" id="353153"/>
    <lineage>
        <taxon>Eukaryota</taxon>
        <taxon>Discoba</taxon>
        <taxon>Euglenozoa</taxon>
        <taxon>Kinetoplastea</taxon>
        <taxon>Metakinetoplastina</taxon>
        <taxon>Trypanosomatida</taxon>
        <taxon>Trypanosomatidae</taxon>
        <taxon>Trypanosoma</taxon>
        <taxon>Schizotrypanum</taxon>
    </lineage>
</organism>
<dbReference type="PaxDb" id="353153-Q4DBS8"/>
<gene>
    <name evidence="2" type="ORF">Tc00.1047053509537.50</name>
</gene>
<protein>
    <recommendedName>
        <fullName evidence="4">Flagellar Member 1</fullName>
    </recommendedName>
</protein>
<keyword evidence="3" id="KW-1185">Reference proteome</keyword>
<dbReference type="Gene3D" id="3.30.70.141">
    <property type="entry name" value="Nucleoside diphosphate kinase-like domain"/>
    <property type="match status" value="4"/>
</dbReference>
<evidence type="ECO:0008006" key="4">
    <source>
        <dbReference type="Google" id="ProtNLM"/>
    </source>
</evidence>
<reference evidence="2 3" key="1">
    <citation type="journal article" date="2005" name="Science">
        <title>The genome sequence of Trypanosoma cruzi, etiologic agent of Chagas disease.</title>
        <authorList>
            <person name="El-Sayed N.M."/>
            <person name="Myler P.J."/>
            <person name="Bartholomeu D.C."/>
            <person name="Nilsson D."/>
            <person name="Aggarwal G."/>
            <person name="Tran A.N."/>
            <person name="Ghedin E."/>
            <person name="Worthey E.A."/>
            <person name="Delcher A.L."/>
            <person name="Blandin G."/>
            <person name="Westenberger S.J."/>
            <person name="Caler E."/>
            <person name="Cerqueira G.C."/>
            <person name="Branche C."/>
            <person name="Haas B."/>
            <person name="Anupama A."/>
            <person name="Arner E."/>
            <person name="Aslund L."/>
            <person name="Attipoe P."/>
            <person name="Bontempi E."/>
            <person name="Bringaud F."/>
            <person name="Burton P."/>
            <person name="Cadag E."/>
            <person name="Campbell D.A."/>
            <person name="Carrington M."/>
            <person name="Crabtree J."/>
            <person name="Darban H."/>
            <person name="da Silveira J.F."/>
            <person name="de Jong P."/>
            <person name="Edwards K."/>
            <person name="Englund P.T."/>
            <person name="Fazelina G."/>
            <person name="Feldblyum T."/>
            <person name="Ferella M."/>
            <person name="Frasch A.C."/>
            <person name="Gull K."/>
            <person name="Horn D."/>
            <person name="Hou L."/>
            <person name="Huang Y."/>
            <person name="Kindlund E."/>
            <person name="Klingbeil M."/>
            <person name="Kluge S."/>
            <person name="Koo H."/>
            <person name="Lacerda D."/>
            <person name="Levin M.J."/>
            <person name="Lorenzi H."/>
            <person name="Louie T."/>
            <person name="Machado C.R."/>
            <person name="McCulloch R."/>
            <person name="McKenna A."/>
            <person name="Mizuno Y."/>
            <person name="Mottram J.C."/>
            <person name="Nelson S."/>
            <person name="Ochaya S."/>
            <person name="Osoegawa K."/>
            <person name="Pai G."/>
            <person name="Parsons M."/>
            <person name="Pentony M."/>
            <person name="Pettersson U."/>
            <person name="Pop M."/>
            <person name="Ramirez J.L."/>
            <person name="Rinta J."/>
            <person name="Robertson L."/>
            <person name="Salzberg S.L."/>
            <person name="Sanchez D.O."/>
            <person name="Seyler A."/>
            <person name="Sharma R."/>
            <person name="Shetty J."/>
            <person name="Simpson A.J."/>
            <person name="Sisk E."/>
            <person name="Tammi M.T."/>
            <person name="Tarleton R."/>
            <person name="Teixeira S."/>
            <person name="Van Aken S."/>
            <person name="Vogt C."/>
            <person name="Ward P.N."/>
            <person name="Wickstead B."/>
            <person name="Wortman J."/>
            <person name="White O."/>
            <person name="Fraser C.M."/>
            <person name="Stuart K.D."/>
            <person name="Andersson B."/>
        </authorList>
    </citation>
    <scope>NUCLEOTIDE SEQUENCE [LARGE SCALE GENOMIC DNA]</scope>
    <source>
        <strain evidence="2 3">CL Brener</strain>
    </source>
</reference>
<sequence>MQELREANKLESVLLSLRSLQITEGMMNTTLVLIKPHACREKFLDVAREHFDQYGVRTDDTMLLSGSQVERGAYVERHYSSVHALAVCSLEDLSAFVSEETASLFFSAFGELWDAAVEERRVMTPDDAMTILGLSPEELNARWCASKSCARLEYGFYVSYLEEERVYVVNGFYPSLLGSFTATDSQTCLFVLSWPESMYTWKQFNLEVLGAANPSEAAPTSLRRLLFENWREYGLSEQPSLMHNGLDASSGPLEALAHRSVWMHRRATEDDFGRALLQEGVSLEFLEQLLKNPTITYGGETRPIFELLEDLQSSEVIHHLAVLYAAEKLKRTNQASVGFGTSNTISGAAEWTIVLDDEDAEERRNRALVFVKPHANTPETRALVEERLMQTRGMQIVSQRHVFGGEIAAQQLMYKHYRTIARYAVKVSPMSINVSTQNRALFKEVFGIAWKEAVCSGRVWNAETAIHTLGEISAVELYGMWGSCTKTMKIASGAYVAQFLNEKVFVINGFYPYLRDTYGAQDAKVTCYLVSWPEACMTWRAFREELIGSTNPGNAPPNSLRGLIRDRWQELGLQYPPTTTDNGVHASAGPFEALLERHLWMHLPLSHDPLTLRLQECGLTGALLYRWASNPEVMLRGKKLSGCVFDLLENMQTSEMVDIMREAEQQTMALYKETPMNRAVLILKPFAVNERTIAAVKKTLESVGLLVTREMSVFSARIVKCYLNSAAFCAATRLAEINSSTPQEVVSPAIKDRFCEIFHSTWDYCVVDGSLMGATTACENLGLTPKELLQLWEASSPKKVGRACYIAFLKAQGVFVINGFVPFTRECYGRPGSRVYLFELEWKESAWTWRDFCEVLIGDSSSPQNAAQGSLHRTFADEWSKFGLQQQPVSRATSALYASEGPLEAAADREMWLDVDLPEDSFVQHLLLDGVPLSLLLPYVRNEHHGGSVSQGPQQQEHEGNGLLAGAIPEYTRSMLSKHQQSSEVVRRMKALTSRFLRAIKMNYAFIWVKPHAGTPEVLKWIPSALQEHRLEVVASGHLMMEEVIEKHLVDQQYNALYRNAMGRSAAEVPISAKQKVEFERTFGITWSTALKLHMIINAAAAEEIMGVVELLEAWNRATRKVCLSADLYVAYLEVEGLYVINGFYPYLRSRMYTGSRIYWYVVMWDGEIMTWDEFQRYVIGGDVPATAESASLRNLLWASWVELGLPQQPDGVDNGFHASASPIEGLADRVAWLGTSVEDDVFGRLLIQGGVSAEYLRTLLRNPLVRHRDEPVDAVGDVFEKLCTENPLLIAQLVGLQSTGGMHLISNRACSGAAFSRPPLSRQGTPIEKTSTNKNTNEPAVEMVWQTNEAAGVVSPPSPPAAATATKTPRRNYAFLLVNPKCLSTEGEELTTAYITDFLQRHKIRVEAGGRVRAIAPALRHVWEELQADTFRYAVKQTPSQYAIGGDAISAFEAAFGESWDPEKIWNALDTALEFNLSALRLKELWDGCALRKRIAPFLYIGKMRDRGLYLVNGFALHSTEVFNLSSTIKRYFLLSWDDADADYAQYLRHFIGDSYVEQAEPGSLQRLLCDDWKNAGLKCPPDPFEGAVMTSTSSLEAIQQRQLWLSLGLLRDPVGCFAVRQLDVSPYVLRWAVSNPRSRRGDGLYLFETVRGQGSADALQLLKAEDTRHRAAPLRNSAFVLVKSHALCRSFAMTIEMVLSNANVRIDEEGDLSGLVVRGRGLVQHLYATASRYAVREVSTIRLTEVERERVRRELGADWKELLRGGVIVNAYQALEVLGGVTPQYLYGCWKRSSRKLVIRPNFVVAELSEYGIFVVNGFFPELKNSLESTTALLHWYVVSWCEEEMSWPAFLDQVIGDDCPSVAVPQSIRGQLFQRWREYGLSMEPDLLHNGIHVSEGALQAMRDRTKSLNCPLSEDYLGDAMLRHGVPERILRVWLDNPDVTSGGVEAGVFEHLRHCDTSRLLMLLTALTEELRCEESDGTTVQAARIPLVENNDGLTAPLQDGSQEGHTRGIENDNNKNESVLGKFLDEAEGALLFRNTAVIILKPHASENLGVMALLERILTGNNIRVRRELRKRINPRIVDQHFSSPMYYAMQKYHTAFPEVTEEGRVRFYEAFGEEWEHAIASQRVMGAFNALKLFSMTPSQLYVKWSLSEQGHVQLAFDMEVVKFYAEGVYVVNATIPLERERMIQVGQVTQDVHCYLVSWDQRECSWQKFLYEVIGNTDPATAAEISLRGQLYNDWEKFGLPSRPNRIDNIVLASSGPLQAFMERELWCSTADLVPDPLVRALCYVDYDSSQLFEWKENPLVQYTGKKLGKHSVAMRMFGFTHEMDTREFLELMAEHDGFFVPTVPPCEMEDAQDQSYESFEMKADRTVKRSGKRQAHRSAKTLPFRMRDERSVDWLQEALLKADEDDVVRLWEYYGGIADREEEEEEEEGAAGAYADELFSTTGLHRRLRGTINGEAFRRDIEALDCFGLPLSRYKVKKLFEGMAWRGDGRITHEEFRVAMAVLQQM</sequence>
<feature type="compositionally biased region" description="Basic and acidic residues" evidence="1">
    <location>
        <begin position="2009"/>
        <end position="2020"/>
    </location>
</feature>
<dbReference type="InterPro" id="IPR036850">
    <property type="entry name" value="NDK-like_dom_sf"/>
</dbReference>
<dbReference type="AlphaFoldDB" id="Q4DBS8"/>
<dbReference type="Proteomes" id="UP000002296">
    <property type="component" value="Unassembled WGS sequence"/>
</dbReference>
<dbReference type="OMA" id="FIDTHYG"/>
<proteinExistence type="predicted"/>
<dbReference type="SUPFAM" id="SSF54919">
    <property type="entry name" value="Nucleoside diphosphate kinase, NDK"/>
    <property type="match status" value="7"/>
</dbReference>
<dbReference type="EMBL" id="AAHK01000685">
    <property type="protein sequence ID" value="EAN89980.1"/>
    <property type="molecule type" value="Genomic_DNA"/>
</dbReference>
<name>Q4DBS8_TRYCC</name>
<evidence type="ECO:0000313" key="2">
    <source>
        <dbReference type="EMBL" id="EAN89980.1"/>
    </source>
</evidence>
<dbReference type="GeneID" id="3542861"/>
<dbReference type="RefSeq" id="XP_811831.1">
    <property type="nucleotide sequence ID" value="XM_806738.1"/>
</dbReference>
<evidence type="ECO:0000313" key="3">
    <source>
        <dbReference type="Proteomes" id="UP000002296"/>
    </source>
</evidence>
<comment type="caution">
    <text evidence="2">The sequence shown here is derived from an EMBL/GenBank/DDBJ whole genome shotgun (WGS) entry which is preliminary data.</text>
</comment>
<dbReference type="InParanoid" id="Q4DBS8"/>
<feature type="region of interest" description="Disordered" evidence="1">
    <location>
        <begin position="2000"/>
        <end position="2020"/>
    </location>
</feature>